<reference evidence="3" key="1">
    <citation type="journal article" date="2019" name="Int. J. Syst. Evol. Microbiol.">
        <title>The Global Catalogue of Microorganisms (GCM) 10K type strain sequencing project: providing services to taxonomists for standard genome sequencing and annotation.</title>
        <authorList>
            <consortium name="The Broad Institute Genomics Platform"/>
            <consortium name="The Broad Institute Genome Sequencing Center for Infectious Disease"/>
            <person name="Wu L."/>
            <person name="Ma J."/>
        </authorList>
    </citation>
    <scope>NUCLEOTIDE SEQUENCE [LARGE SCALE GENOMIC DNA]</scope>
    <source>
        <strain evidence="3">JCM 4586</strain>
    </source>
</reference>
<dbReference type="PANTHER" id="PTHR35400:SF3">
    <property type="entry name" value="SLL1072 PROTEIN"/>
    <property type="match status" value="1"/>
</dbReference>
<evidence type="ECO:0000313" key="3">
    <source>
        <dbReference type="Proteomes" id="UP000659223"/>
    </source>
</evidence>
<feature type="domain" description="Putative restriction endonuclease" evidence="1">
    <location>
        <begin position="17"/>
        <end position="187"/>
    </location>
</feature>
<keyword evidence="3" id="KW-1185">Reference proteome</keyword>
<organism evidence="2 3">
    <name type="scientific">Streptomyces hiroshimensis</name>
    <dbReference type="NCBI Taxonomy" id="66424"/>
    <lineage>
        <taxon>Bacteria</taxon>
        <taxon>Bacillati</taxon>
        <taxon>Actinomycetota</taxon>
        <taxon>Actinomycetes</taxon>
        <taxon>Kitasatosporales</taxon>
        <taxon>Streptomycetaceae</taxon>
        <taxon>Streptomyces</taxon>
    </lineage>
</organism>
<accession>A0ABQ2Z5F2</accession>
<name>A0ABQ2Z5F2_9ACTN</name>
<dbReference type="Gene3D" id="3.90.1570.10">
    <property type="entry name" value="tt1808, chain A"/>
    <property type="match status" value="1"/>
</dbReference>
<evidence type="ECO:0000259" key="1">
    <source>
        <dbReference type="Pfam" id="PF05685"/>
    </source>
</evidence>
<sequence length="193" mass="21367">MTAMAHEPMPTQEELLLESFLALETPEGFKAELIEGEIVVSPTPVGDHQDAIDIITEQMYANSAVRMQQSANSGLVLPRGGRCPKNHIIPDITFAPRELRIFRSAPPWMPCNDIAMVVEVTSSRADIDRITKRHCYARAGIPLYLLVDRECETVTLFSEPAGEDYGDAHRTAFGKPLPLPAPFSFDLETSELS</sequence>
<dbReference type="InterPro" id="IPR011335">
    <property type="entry name" value="Restrct_endonuc-II-like"/>
</dbReference>
<dbReference type="InterPro" id="IPR012296">
    <property type="entry name" value="Nuclease_put_TT1808"/>
</dbReference>
<proteinExistence type="predicted"/>
<protein>
    <recommendedName>
        <fullName evidence="1">Putative restriction endonuclease domain-containing protein</fullName>
    </recommendedName>
</protein>
<dbReference type="InterPro" id="IPR008538">
    <property type="entry name" value="Uma2"/>
</dbReference>
<gene>
    <name evidence="2" type="ORF">GCM10010324_59660</name>
</gene>
<comment type="caution">
    <text evidence="2">The sequence shown here is derived from an EMBL/GenBank/DDBJ whole genome shotgun (WGS) entry which is preliminary data.</text>
</comment>
<evidence type="ECO:0000313" key="2">
    <source>
        <dbReference type="EMBL" id="GGY04985.1"/>
    </source>
</evidence>
<dbReference type="RefSeq" id="WP_190024859.1">
    <property type="nucleotide sequence ID" value="NZ_BMUT01000016.1"/>
</dbReference>
<dbReference type="PANTHER" id="PTHR35400">
    <property type="entry name" value="SLR1083 PROTEIN"/>
    <property type="match status" value="1"/>
</dbReference>
<dbReference type="EMBL" id="BMUT01000016">
    <property type="protein sequence ID" value="GGY04985.1"/>
    <property type="molecule type" value="Genomic_DNA"/>
</dbReference>
<dbReference type="Proteomes" id="UP000659223">
    <property type="component" value="Unassembled WGS sequence"/>
</dbReference>
<dbReference type="SUPFAM" id="SSF52980">
    <property type="entry name" value="Restriction endonuclease-like"/>
    <property type="match status" value="1"/>
</dbReference>
<dbReference type="CDD" id="cd06260">
    <property type="entry name" value="DUF820-like"/>
    <property type="match status" value="1"/>
</dbReference>
<dbReference type="Pfam" id="PF05685">
    <property type="entry name" value="Uma2"/>
    <property type="match status" value="1"/>
</dbReference>